<evidence type="ECO:0000256" key="1">
    <source>
        <dbReference type="SAM" id="MobiDB-lite"/>
    </source>
</evidence>
<feature type="region of interest" description="Disordered" evidence="1">
    <location>
        <begin position="25"/>
        <end position="88"/>
    </location>
</feature>
<sequence length="88" mass="8875">SCDQPFGVVTVSSLGCCRLAMPAALHSSSTQPLVISGNKTSSAVSGSQILVERSSREGSAQRMSRQPSASRMQKAGTSGKNSGGGSST</sequence>
<organism evidence="2 3">
    <name type="scientific">Cyanistes caeruleus</name>
    <name type="common">Eurasian blue tit</name>
    <name type="synonym">Parus caeruleus</name>
    <dbReference type="NCBI Taxonomy" id="156563"/>
    <lineage>
        <taxon>Eukaryota</taxon>
        <taxon>Metazoa</taxon>
        <taxon>Chordata</taxon>
        <taxon>Craniata</taxon>
        <taxon>Vertebrata</taxon>
        <taxon>Euteleostomi</taxon>
        <taxon>Archelosauria</taxon>
        <taxon>Archosauria</taxon>
        <taxon>Dinosauria</taxon>
        <taxon>Saurischia</taxon>
        <taxon>Theropoda</taxon>
        <taxon>Coelurosauria</taxon>
        <taxon>Aves</taxon>
        <taxon>Neognathae</taxon>
        <taxon>Neoaves</taxon>
        <taxon>Telluraves</taxon>
        <taxon>Australaves</taxon>
        <taxon>Passeriformes</taxon>
        <taxon>Paridae</taxon>
        <taxon>Cyanistes</taxon>
    </lineage>
</organism>
<evidence type="ECO:0000313" key="3">
    <source>
        <dbReference type="Proteomes" id="UP000694410"/>
    </source>
</evidence>
<protein>
    <submittedName>
        <fullName evidence="2">Uncharacterized protein</fullName>
    </submittedName>
</protein>
<accession>A0A8C0U4F2</accession>
<reference evidence="2" key="1">
    <citation type="submission" date="2025-08" db="UniProtKB">
        <authorList>
            <consortium name="Ensembl"/>
        </authorList>
    </citation>
    <scope>IDENTIFICATION</scope>
</reference>
<reference evidence="2" key="2">
    <citation type="submission" date="2025-09" db="UniProtKB">
        <authorList>
            <consortium name="Ensembl"/>
        </authorList>
    </citation>
    <scope>IDENTIFICATION</scope>
</reference>
<feature type="compositionally biased region" description="Polar residues" evidence="1">
    <location>
        <begin position="57"/>
        <end position="71"/>
    </location>
</feature>
<dbReference type="Ensembl" id="ENSCCET00000005778.1">
    <property type="protein sequence ID" value="ENSCCEP00000003463.1"/>
    <property type="gene ID" value="ENSCCEG00000003841.1"/>
</dbReference>
<feature type="compositionally biased region" description="Polar residues" evidence="1">
    <location>
        <begin position="26"/>
        <end position="48"/>
    </location>
</feature>
<proteinExistence type="predicted"/>
<evidence type="ECO:0000313" key="2">
    <source>
        <dbReference type="Ensembl" id="ENSCCEP00000003463.1"/>
    </source>
</evidence>
<keyword evidence="3" id="KW-1185">Reference proteome</keyword>
<dbReference type="AlphaFoldDB" id="A0A8C0U4F2"/>
<name>A0A8C0U4F2_CYACU</name>
<dbReference type="Proteomes" id="UP000694410">
    <property type="component" value="Unplaced"/>
</dbReference>